<feature type="region of interest" description="Disordered" evidence="1">
    <location>
        <begin position="392"/>
        <end position="417"/>
    </location>
</feature>
<dbReference type="PANTHER" id="PTHR28159">
    <property type="entry name" value="TRAFFICKING PROTEIN PARTICLE COMPLEX II-SPECIFIC SUBUNIT 65"/>
    <property type="match status" value="1"/>
</dbReference>
<dbReference type="PANTHER" id="PTHR28159:SF1">
    <property type="entry name" value="TRAFFICKING PROTEIN PARTICLE COMPLEX II-SPECIFIC SUBUNIT 65"/>
    <property type="match status" value="1"/>
</dbReference>
<dbReference type="InterPro" id="IPR024662">
    <property type="entry name" value="Trs65"/>
</dbReference>
<gene>
    <name evidence="3" type="ORF">CC78DRAFT_495885</name>
</gene>
<dbReference type="OrthoDB" id="5345392at2759"/>
<evidence type="ECO:0000256" key="1">
    <source>
        <dbReference type="SAM" id="MobiDB-lite"/>
    </source>
</evidence>
<name>A0A9P4K9Z4_9PLEO</name>
<organism evidence="3 4">
    <name type="scientific">Lojkania enalia</name>
    <dbReference type="NCBI Taxonomy" id="147567"/>
    <lineage>
        <taxon>Eukaryota</taxon>
        <taxon>Fungi</taxon>
        <taxon>Dikarya</taxon>
        <taxon>Ascomycota</taxon>
        <taxon>Pezizomycotina</taxon>
        <taxon>Dothideomycetes</taxon>
        <taxon>Pleosporomycetidae</taxon>
        <taxon>Pleosporales</taxon>
        <taxon>Pleosporales incertae sedis</taxon>
        <taxon>Lojkania</taxon>
    </lineage>
</organism>
<proteinExistence type="predicted"/>
<reference evidence="4" key="1">
    <citation type="journal article" date="2020" name="Stud. Mycol.">
        <title>101 Dothideomycetes genomes: A test case for predicting lifestyles and emergence of pathogens.</title>
        <authorList>
            <person name="Haridas S."/>
            <person name="Albert R."/>
            <person name="Binder M."/>
            <person name="Bloem J."/>
            <person name="LaButti K."/>
            <person name="Salamov A."/>
            <person name="Andreopoulos B."/>
            <person name="Baker S."/>
            <person name="Barry K."/>
            <person name="Bills G."/>
            <person name="Bluhm B."/>
            <person name="Cannon C."/>
            <person name="Castanera R."/>
            <person name="Culley D."/>
            <person name="Daum C."/>
            <person name="Ezra D."/>
            <person name="Gonzalez J."/>
            <person name="Henrissat B."/>
            <person name="Kuo A."/>
            <person name="Liang C."/>
            <person name="Lipzen A."/>
            <person name="Lutzoni F."/>
            <person name="Magnuson J."/>
            <person name="Mondo S."/>
            <person name="Nolan M."/>
            <person name="Ohm R."/>
            <person name="Pangilinan J."/>
            <person name="Park H.-J."/>
            <person name="Ramirez L."/>
            <person name="Alfaro M."/>
            <person name="Sun H."/>
            <person name="Tritt A."/>
            <person name="Yoshinaga Y."/>
            <person name="Zwiers L.-H."/>
            <person name="Turgeon B."/>
            <person name="Goodwin S."/>
            <person name="Spatafora J."/>
            <person name="Crous P."/>
            <person name="Grigoriev I."/>
        </authorList>
    </citation>
    <scope>NUCLEOTIDE SEQUENCE [LARGE SCALE GENOMIC DNA]</scope>
    <source>
        <strain evidence="4">CBS 304.66</strain>
    </source>
</reference>
<evidence type="ECO:0000313" key="4">
    <source>
        <dbReference type="Proteomes" id="UP000800093"/>
    </source>
</evidence>
<evidence type="ECO:0000313" key="3">
    <source>
        <dbReference type="EMBL" id="KAF2263972.1"/>
    </source>
</evidence>
<dbReference type="Pfam" id="PF12735">
    <property type="entry name" value="IgD3_Trs65"/>
    <property type="match status" value="1"/>
</dbReference>
<dbReference type="InterPro" id="IPR055420">
    <property type="entry name" value="IgD3_Trs65"/>
</dbReference>
<evidence type="ECO:0000259" key="2">
    <source>
        <dbReference type="Pfam" id="PF12735"/>
    </source>
</evidence>
<dbReference type="AlphaFoldDB" id="A0A9P4K9Z4"/>
<dbReference type="EMBL" id="ML986620">
    <property type="protein sequence ID" value="KAF2263972.1"/>
    <property type="molecule type" value="Genomic_DNA"/>
</dbReference>
<keyword evidence="4" id="KW-1185">Reference proteome</keyword>
<dbReference type="GO" id="GO:0006891">
    <property type="term" value="P:intra-Golgi vesicle-mediated transport"/>
    <property type="evidence" value="ECO:0007669"/>
    <property type="project" value="InterPro"/>
</dbReference>
<accession>A0A9P4K9Z4</accession>
<dbReference type="GO" id="GO:1990071">
    <property type="term" value="C:TRAPPII protein complex"/>
    <property type="evidence" value="ECO:0007669"/>
    <property type="project" value="InterPro"/>
</dbReference>
<feature type="domain" description="Trafficking protein particle complex II-specific subunit 65 IgD3" evidence="2">
    <location>
        <begin position="401"/>
        <end position="572"/>
    </location>
</feature>
<dbReference type="Proteomes" id="UP000800093">
    <property type="component" value="Unassembled WGS sequence"/>
</dbReference>
<sequence>MASDEEEAQPRGSVEFVESSVLEAIVPSDTDTNIEEELTSWDGSPEENNGSILSSISPRQVLLFDELVPVYVVFRTPPIERVTLESYLSRLAITLEGFVFSSAPSPEPEAKAPPPKELIYSDTIKPSSQPLIIHHEEDGHPHIYVVWKVEVFICRPRGRFHKPFIYFQPAASLKPAERAKKNVLDDEYLPSKVPTALNLLQSFENDPALEGAHPRLSALRIGKIVPTAPVAKELVRPIRSGQRRLFRALPAIIWRMRYSKMQSSLSDASLIASLDLEAAYITGCTISIQDVKLSLRGGRVDSIADHKYSSTVYKPGDQITYLYRLTLDLAPDGTPIFETEGHIVDLKVKATVLISEGCRPNILINWRTAVDFTIDHNPSLMKVAHRLSNPTLQPMAKIPDPDSLPIPETQSQQEDDTQNKIINVTLTISGPPRVQVGEIFHWNIFIVNRSDKTRKLAILVIPKRKREVEKHKSHPSASSVGTQKGKKDVLASAVVDENVVYAKQKQARIEPAELICLTTDVRIGHLAPGACYTADLKFQALSSGVLSVDAVRVIDLATQEAANIHELPSIVAIEKEG</sequence>
<protein>
    <recommendedName>
        <fullName evidence="2">Trafficking protein particle complex II-specific subunit 65 IgD3 domain-containing protein</fullName>
    </recommendedName>
</protein>
<dbReference type="GO" id="GO:0005802">
    <property type="term" value="C:trans-Golgi network"/>
    <property type="evidence" value="ECO:0007669"/>
    <property type="project" value="TreeGrafter"/>
</dbReference>
<comment type="caution">
    <text evidence="3">The sequence shown here is derived from an EMBL/GenBank/DDBJ whole genome shotgun (WGS) entry which is preliminary data.</text>
</comment>